<dbReference type="Proteomes" id="UP000673691">
    <property type="component" value="Unassembled WGS sequence"/>
</dbReference>
<evidence type="ECO:0000313" key="4">
    <source>
        <dbReference type="Proteomes" id="UP000673691"/>
    </source>
</evidence>
<dbReference type="GO" id="GO:0005096">
    <property type="term" value="F:GTPase activator activity"/>
    <property type="evidence" value="ECO:0007669"/>
    <property type="project" value="TreeGrafter"/>
</dbReference>
<protein>
    <submittedName>
        <fullName evidence="3">ELMO/CED-12 family-domain-containing protein</fullName>
    </submittedName>
</protein>
<evidence type="ECO:0000259" key="2">
    <source>
        <dbReference type="PROSITE" id="PS51335"/>
    </source>
</evidence>
<keyword evidence="4" id="KW-1185">Reference proteome</keyword>
<dbReference type="PANTHER" id="PTHR12771">
    <property type="entry name" value="ENGULFMENT AND CELL MOTILITY"/>
    <property type="match status" value="1"/>
</dbReference>
<dbReference type="InterPro" id="IPR006816">
    <property type="entry name" value="ELMO_dom"/>
</dbReference>
<dbReference type="Pfam" id="PF04727">
    <property type="entry name" value="ELMO_CED12"/>
    <property type="match status" value="2"/>
</dbReference>
<dbReference type="OrthoDB" id="67155at2759"/>
<evidence type="ECO:0000256" key="1">
    <source>
        <dbReference type="SAM" id="MobiDB-lite"/>
    </source>
</evidence>
<dbReference type="AlphaFoldDB" id="A0A8H8DER5"/>
<dbReference type="PROSITE" id="PS51335">
    <property type="entry name" value="ELMO"/>
    <property type="match status" value="1"/>
</dbReference>
<dbReference type="InterPro" id="IPR050868">
    <property type="entry name" value="ELMO_domain-containing"/>
</dbReference>
<gene>
    <name evidence="3" type="ORF">BJ554DRAFT_4838</name>
</gene>
<reference evidence="3 4" key="1">
    <citation type="journal article" name="Sci. Rep.">
        <title>Genome-scale phylogenetic analyses confirm Olpidium as the closest living zoosporic fungus to the non-flagellated, terrestrial fungi.</title>
        <authorList>
            <person name="Chang Y."/>
            <person name="Rochon D."/>
            <person name="Sekimoto S."/>
            <person name="Wang Y."/>
            <person name="Chovatia M."/>
            <person name="Sandor L."/>
            <person name="Salamov A."/>
            <person name="Grigoriev I.V."/>
            <person name="Stajich J.E."/>
            <person name="Spatafora J.W."/>
        </authorList>
    </citation>
    <scope>NUCLEOTIDE SEQUENCE [LARGE SCALE GENOMIC DNA]</scope>
    <source>
        <strain evidence="3">S191</strain>
    </source>
</reference>
<feature type="domain" description="ELMO" evidence="2">
    <location>
        <begin position="98"/>
        <end position="321"/>
    </location>
</feature>
<proteinExistence type="predicted"/>
<name>A0A8H8DER5_9FUNG</name>
<evidence type="ECO:0000313" key="3">
    <source>
        <dbReference type="EMBL" id="KAG5455663.1"/>
    </source>
</evidence>
<comment type="caution">
    <text evidence="3">The sequence shown here is derived from an EMBL/GenBank/DDBJ whole genome shotgun (WGS) entry which is preliminary data.</text>
</comment>
<feature type="non-terminal residue" evidence="3">
    <location>
        <position position="1"/>
    </location>
</feature>
<sequence length="321" mass="36031">LEDDPGSVDAVFLSVLRKKSFPLGGDPTRSDVVLRSNIPFDLAPTVAFGSAHHPDNFALLSPAAIELRRCLNRISESYKLLNELNARAKTTYSNSNAAHEKKLLQLWNLLMPRDPLPERFTNSWQKIGFQGKDPATDFRGMEPGARRRGSDTPFPDTSPASSGRSGMLGLDDLHYFASNYPVECGEVLRSSRHEVSWYSFAIVGINITAWTINMLRARKLQYHLYRYGPTKNFHHELYCEPGRRPVPLPPPFLAPGRHPELYRVDVAATHCSRTGRSRAGAAVFWGEKGYVFVNFNKHWSSKVPDVTVMGERIAHWGAKIG</sequence>
<feature type="compositionally biased region" description="Basic and acidic residues" evidence="1">
    <location>
        <begin position="135"/>
        <end position="150"/>
    </location>
</feature>
<feature type="region of interest" description="Disordered" evidence="1">
    <location>
        <begin position="135"/>
        <end position="164"/>
    </location>
</feature>
<dbReference type="PANTHER" id="PTHR12771:SF51">
    <property type="entry name" value="LD01482P"/>
    <property type="match status" value="1"/>
</dbReference>
<feature type="non-terminal residue" evidence="3">
    <location>
        <position position="321"/>
    </location>
</feature>
<dbReference type="EMBL" id="JAEFCI010012989">
    <property type="protein sequence ID" value="KAG5455663.1"/>
    <property type="molecule type" value="Genomic_DNA"/>
</dbReference>
<organism evidence="3 4">
    <name type="scientific">Olpidium bornovanus</name>
    <dbReference type="NCBI Taxonomy" id="278681"/>
    <lineage>
        <taxon>Eukaryota</taxon>
        <taxon>Fungi</taxon>
        <taxon>Fungi incertae sedis</taxon>
        <taxon>Olpidiomycota</taxon>
        <taxon>Olpidiomycotina</taxon>
        <taxon>Olpidiomycetes</taxon>
        <taxon>Olpidiales</taxon>
        <taxon>Olpidiaceae</taxon>
        <taxon>Olpidium</taxon>
    </lineage>
</organism>
<accession>A0A8H8DER5</accession>